<dbReference type="PANTHER" id="PTHR32063:SF21">
    <property type="entry name" value="MULTIDRUG RESISTANCE PROTEIN MDTB"/>
    <property type="match status" value="1"/>
</dbReference>
<name>A0ABY4Y6B3_9GAMM</name>
<proteinExistence type="predicted"/>
<dbReference type="SUPFAM" id="SSF82714">
    <property type="entry name" value="Multidrug efflux transporter AcrB TolC docking domain, DN and DC subdomains"/>
    <property type="match status" value="2"/>
</dbReference>
<dbReference type="Gene3D" id="3.30.70.1430">
    <property type="entry name" value="Multidrug efflux transporter AcrB pore domain"/>
    <property type="match status" value="2"/>
</dbReference>
<keyword evidence="3" id="KW-1185">Reference proteome</keyword>
<keyword evidence="1" id="KW-1133">Transmembrane helix</keyword>
<reference evidence="2" key="1">
    <citation type="submission" date="2021-03" db="EMBL/GenBank/DDBJ databases">
        <title>Legionella lytica PCM 2298.</title>
        <authorList>
            <person name="Koper P."/>
        </authorList>
    </citation>
    <scope>NUCLEOTIDE SEQUENCE</scope>
    <source>
        <strain evidence="2">PCM 2298</strain>
    </source>
</reference>
<dbReference type="Gene3D" id="3.30.2090.10">
    <property type="entry name" value="Multidrug efflux transporter AcrB TolC docking domain, DN and DC subdomains"/>
    <property type="match status" value="3"/>
</dbReference>
<organism evidence="2 3">
    <name type="scientific">Legionella lytica</name>
    <dbReference type="NCBI Taxonomy" id="96232"/>
    <lineage>
        <taxon>Bacteria</taxon>
        <taxon>Pseudomonadati</taxon>
        <taxon>Pseudomonadota</taxon>
        <taxon>Gammaproteobacteria</taxon>
        <taxon>Legionellales</taxon>
        <taxon>Legionellaceae</taxon>
        <taxon>Legionella</taxon>
    </lineage>
</organism>
<protein>
    <submittedName>
        <fullName evidence="2">Efflux RND transporter permease subunit</fullName>
    </submittedName>
</protein>
<feature type="transmembrane region" description="Helical" evidence="1">
    <location>
        <begin position="992"/>
        <end position="1013"/>
    </location>
</feature>
<feature type="transmembrane region" description="Helical" evidence="1">
    <location>
        <begin position="360"/>
        <end position="381"/>
    </location>
</feature>
<feature type="transmembrane region" description="Helical" evidence="1">
    <location>
        <begin position="463"/>
        <end position="486"/>
    </location>
</feature>
<dbReference type="Proteomes" id="UP001057474">
    <property type="component" value="Chromosome"/>
</dbReference>
<dbReference type="PRINTS" id="PR00702">
    <property type="entry name" value="ACRIFLAVINRP"/>
</dbReference>
<accession>A0ABY4Y6B3</accession>
<dbReference type="SUPFAM" id="SSF82866">
    <property type="entry name" value="Multidrug efflux transporter AcrB transmembrane domain"/>
    <property type="match status" value="2"/>
</dbReference>
<feature type="transmembrane region" description="Helical" evidence="1">
    <location>
        <begin position="947"/>
        <end position="972"/>
    </location>
</feature>
<feature type="transmembrane region" description="Helical" evidence="1">
    <location>
        <begin position="896"/>
        <end position="914"/>
    </location>
</feature>
<feature type="transmembrane region" description="Helical" evidence="1">
    <location>
        <begin position="334"/>
        <end position="353"/>
    </location>
</feature>
<evidence type="ECO:0000313" key="3">
    <source>
        <dbReference type="Proteomes" id="UP001057474"/>
    </source>
</evidence>
<dbReference type="Pfam" id="PF00873">
    <property type="entry name" value="ACR_tran"/>
    <property type="match status" value="1"/>
</dbReference>
<evidence type="ECO:0000313" key="2">
    <source>
        <dbReference type="EMBL" id="USQ13105.1"/>
    </source>
</evidence>
<keyword evidence="1" id="KW-0472">Membrane</keyword>
<dbReference type="Gene3D" id="1.20.1640.10">
    <property type="entry name" value="Multidrug efflux transporter AcrB transmembrane domain"/>
    <property type="match status" value="3"/>
</dbReference>
<keyword evidence="1" id="KW-0812">Transmembrane</keyword>
<dbReference type="RefSeq" id="WP_252579356.1">
    <property type="nucleotide sequence ID" value="NZ_CP071527.1"/>
</dbReference>
<dbReference type="InterPro" id="IPR001036">
    <property type="entry name" value="Acrflvin-R"/>
</dbReference>
<dbReference type="SUPFAM" id="SSF82693">
    <property type="entry name" value="Multidrug efflux transporter AcrB pore domain, PN1, PN2, PC1 and PC2 subdomains"/>
    <property type="match status" value="4"/>
</dbReference>
<sequence>MSISGPFIARAIATSLLMFAIFLSGVLAYQLLPVSALPEVDYPTIQVSTFYPGASPDVMSSTVTAPLERQFGQMPGLTQMTSNSSTGSSIITLQFNLDIGLDVAEQEVQQSINAGSSYLPKDLPNPPVYSKVNPADTPIITLALTSKTLPLTQVEDYAETRLVPKMSQLSGVGLVSIGGGNRPAVRIQANPNALSAYGLTMEDVRNLVTASNVNAAKGNFDGPRLAYTINSNDQLLSAAVYKPLILSYQNQSPVRLSDIATVIDGAENTMQAAWVDKEPAIILNIQRQPGANVIEVAERVKNLLVQMNAAIPAGINVEIITDRTLSIRASVENVQLELLLSVVLVVMVIFLFLRKLPATIIPSISVPLALVGTLGLMYLLGFSLNNLTLMGLTIAAGFVVDDAIVMIENIMRYIELGENPVEAAHKGAAQIGFTIVSLSISLIAVLIPLLFMGDVVGRLFREFALTLTITIAISAFISLTLTPMLCSRILKAQSESKVNSFELYLERQLNRLIDVYKRSLSWVLSSQPFILLIFFITVIITAILLYVIPKGFFPIQDTGIIQGISVAADSISFPAMAERQQALADVVLEDPAVESLTSFIGIDGTNVTLNSGRILINLKPLNERPSVNQIINRLQSKIHNVTGATLYMQPVQDLTIDTLASRTQFQYSVSAPDSAEVVKWAKILENKMREIPVIKDVNSDQQNKGLVTSINIDRDTASRLGITMQMIDETLYDSFGQRQISIMFTQRNQYRVILEVLPFLRQAAVAFENIYINSSVSKASTTGAATSAASTPITTPNTITVSNPIGLGAATITTTSGSVPLKAIASISQTLGPLVIAHKDQFPSATLSFNLAERASLGDAVRAVNDMQEKLNVPLNVDVGFQGTAKSFQNSLANEGWLVVAAIVVVYIILGVLYESYIHPLTILSTLPSASMGALLALYLTDNDLSIIALIAIILLIGLVLKNAIMMIDFSLEQERLYKKAPLDAIYEAALLRFRPILMTTMASMLGAIPLALSHGIGGELRRPLGIAIIGGLIVSQLVTLYTTPVIYLTFDRISRKVMGYRWNGLHVLGRSKHSEGPPE</sequence>
<feature type="transmembrane region" description="Helical" evidence="1">
    <location>
        <begin position="1025"/>
        <end position="1051"/>
    </location>
</feature>
<feature type="transmembrane region" description="Helical" evidence="1">
    <location>
        <begin position="428"/>
        <end position="451"/>
    </location>
</feature>
<feature type="transmembrane region" description="Helical" evidence="1">
    <location>
        <begin position="529"/>
        <end position="548"/>
    </location>
</feature>
<dbReference type="EMBL" id="CP071527">
    <property type="protein sequence ID" value="USQ13105.1"/>
    <property type="molecule type" value="Genomic_DNA"/>
</dbReference>
<dbReference type="InterPro" id="IPR027463">
    <property type="entry name" value="AcrB_DN_DC_subdom"/>
</dbReference>
<evidence type="ECO:0000256" key="1">
    <source>
        <dbReference type="SAM" id="Phobius"/>
    </source>
</evidence>
<gene>
    <name evidence="2" type="ORF">J2N86_10425</name>
</gene>
<dbReference type="Gene3D" id="3.30.70.1320">
    <property type="entry name" value="Multidrug efflux transporter AcrB pore domain like"/>
    <property type="match status" value="1"/>
</dbReference>
<dbReference type="PANTHER" id="PTHR32063">
    <property type="match status" value="1"/>
</dbReference>
<dbReference type="Gene3D" id="3.30.70.1440">
    <property type="entry name" value="Multidrug efflux transporter AcrB pore domain"/>
    <property type="match status" value="2"/>
</dbReference>